<dbReference type="PANTHER" id="PTHR11177:SF144">
    <property type="entry name" value="CHITINASE 5"/>
    <property type="match status" value="1"/>
</dbReference>
<reference evidence="15 16" key="1">
    <citation type="submission" date="2019-08" db="EMBL/GenBank/DDBJ databases">
        <authorList>
            <person name="Alioto T."/>
            <person name="Alioto T."/>
            <person name="Gomez Garrido J."/>
        </authorList>
    </citation>
    <scope>NUCLEOTIDE SEQUENCE [LARGE SCALE GENOMIC DNA]</scope>
</reference>
<dbReference type="InterPro" id="IPR011583">
    <property type="entry name" value="Chitinase_II/V-like_cat"/>
</dbReference>
<keyword evidence="16" id="KW-1185">Reference proteome</keyword>
<evidence type="ECO:0000256" key="11">
    <source>
        <dbReference type="ARBA" id="ARBA00023326"/>
    </source>
</evidence>
<dbReference type="OrthoDB" id="73875at2759"/>
<evidence type="ECO:0000256" key="1">
    <source>
        <dbReference type="ARBA" id="ARBA00000822"/>
    </source>
</evidence>
<dbReference type="InterPro" id="IPR001579">
    <property type="entry name" value="Glyco_hydro_18_chit_AS"/>
</dbReference>
<keyword evidence="11" id="KW-0624">Polysaccharide degradation</keyword>
<dbReference type="PROSITE" id="PS51910">
    <property type="entry name" value="GH18_2"/>
    <property type="match status" value="1"/>
</dbReference>
<gene>
    <name evidence="15" type="ORF">CINCED_3A007906</name>
</gene>
<dbReference type="PANTHER" id="PTHR11177">
    <property type="entry name" value="CHITINASE"/>
    <property type="match status" value="1"/>
</dbReference>
<dbReference type="SMART" id="SM00636">
    <property type="entry name" value="Glyco_18"/>
    <property type="match status" value="1"/>
</dbReference>
<dbReference type="GO" id="GO:0008843">
    <property type="term" value="F:endochitinase activity"/>
    <property type="evidence" value="ECO:0007669"/>
    <property type="project" value="UniProtKB-EC"/>
</dbReference>
<dbReference type="GO" id="GO:0005576">
    <property type="term" value="C:extracellular region"/>
    <property type="evidence" value="ECO:0007669"/>
    <property type="project" value="TreeGrafter"/>
</dbReference>
<protein>
    <recommendedName>
        <fullName evidence="3">chitinase</fullName>
        <ecNumber evidence="3">3.2.1.14</ecNumber>
    </recommendedName>
</protein>
<dbReference type="InterPro" id="IPR017853">
    <property type="entry name" value="GH"/>
</dbReference>
<dbReference type="InterPro" id="IPR001223">
    <property type="entry name" value="Glyco_hydro18_cat"/>
</dbReference>
<feature type="chain" id="PRO_5022869450" description="chitinase" evidence="13">
    <location>
        <begin position="23"/>
        <end position="405"/>
    </location>
</feature>
<feature type="signal peptide" evidence="13">
    <location>
        <begin position="1"/>
        <end position="22"/>
    </location>
</feature>
<dbReference type="FunFam" id="3.10.50.10:FF:000004">
    <property type="entry name" value="Chitinase 5"/>
    <property type="match status" value="1"/>
</dbReference>
<dbReference type="PROSITE" id="PS01095">
    <property type="entry name" value="GH18_1"/>
    <property type="match status" value="1"/>
</dbReference>
<dbReference type="EC" id="3.2.1.14" evidence="3"/>
<keyword evidence="6 12" id="KW-0378">Hydrolase</keyword>
<evidence type="ECO:0000256" key="5">
    <source>
        <dbReference type="ARBA" id="ARBA00022729"/>
    </source>
</evidence>
<name>A0A5E4MLE8_9HEMI</name>
<dbReference type="Proteomes" id="UP000325440">
    <property type="component" value="Unassembled WGS sequence"/>
</dbReference>
<evidence type="ECO:0000256" key="12">
    <source>
        <dbReference type="RuleBase" id="RU000489"/>
    </source>
</evidence>
<accession>A0A5E4MLE8</accession>
<evidence type="ECO:0000256" key="8">
    <source>
        <dbReference type="ARBA" id="ARBA00023157"/>
    </source>
</evidence>
<dbReference type="SUPFAM" id="SSF54556">
    <property type="entry name" value="Chitinase insertion domain"/>
    <property type="match status" value="1"/>
</dbReference>
<proteinExistence type="inferred from homology"/>
<comment type="similarity">
    <text evidence="2">Belongs to the glycosyl hydrolase 18 family. Chitinase class II subfamily.</text>
</comment>
<keyword evidence="7" id="KW-0146">Chitin degradation</keyword>
<keyword evidence="9" id="KW-0119">Carbohydrate metabolism</keyword>
<evidence type="ECO:0000313" key="15">
    <source>
        <dbReference type="EMBL" id="VVC32260.1"/>
    </source>
</evidence>
<evidence type="ECO:0000256" key="3">
    <source>
        <dbReference type="ARBA" id="ARBA00012729"/>
    </source>
</evidence>
<evidence type="ECO:0000256" key="7">
    <source>
        <dbReference type="ARBA" id="ARBA00023024"/>
    </source>
</evidence>
<dbReference type="Pfam" id="PF00704">
    <property type="entry name" value="Glyco_hydro_18"/>
    <property type="match status" value="1"/>
</dbReference>
<dbReference type="GO" id="GO:0006032">
    <property type="term" value="P:chitin catabolic process"/>
    <property type="evidence" value="ECO:0007669"/>
    <property type="project" value="UniProtKB-KW"/>
</dbReference>
<organism evidence="15 16">
    <name type="scientific">Cinara cedri</name>
    <dbReference type="NCBI Taxonomy" id="506608"/>
    <lineage>
        <taxon>Eukaryota</taxon>
        <taxon>Metazoa</taxon>
        <taxon>Ecdysozoa</taxon>
        <taxon>Arthropoda</taxon>
        <taxon>Hexapoda</taxon>
        <taxon>Insecta</taxon>
        <taxon>Pterygota</taxon>
        <taxon>Neoptera</taxon>
        <taxon>Paraneoptera</taxon>
        <taxon>Hemiptera</taxon>
        <taxon>Sternorrhyncha</taxon>
        <taxon>Aphidomorpha</taxon>
        <taxon>Aphidoidea</taxon>
        <taxon>Aphididae</taxon>
        <taxon>Lachninae</taxon>
        <taxon>Cinara</taxon>
    </lineage>
</organism>
<dbReference type="GO" id="GO:0008061">
    <property type="term" value="F:chitin binding"/>
    <property type="evidence" value="ECO:0007669"/>
    <property type="project" value="UniProtKB-KW"/>
</dbReference>
<keyword evidence="8" id="KW-1015">Disulfide bond</keyword>
<dbReference type="InterPro" id="IPR029070">
    <property type="entry name" value="Chitinase_insertion_sf"/>
</dbReference>
<evidence type="ECO:0000256" key="10">
    <source>
        <dbReference type="ARBA" id="ARBA00023295"/>
    </source>
</evidence>
<keyword evidence="5 13" id="KW-0732">Signal</keyword>
<dbReference type="GO" id="GO:0000272">
    <property type="term" value="P:polysaccharide catabolic process"/>
    <property type="evidence" value="ECO:0007669"/>
    <property type="project" value="UniProtKB-KW"/>
</dbReference>
<evidence type="ECO:0000256" key="4">
    <source>
        <dbReference type="ARBA" id="ARBA00022669"/>
    </source>
</evidence>
<evidence type="ECO:0000259" key="14">
    <source>
        <dbReference type="PROSITE" id="PS51910"/>
    </source>
</evidence>
<dbReference type="Gene3D" id="3.10.50.10">
    <property type="match status" value="1"/>
</dbReference>
<evidence type="ECO:0000256" key="6">
    <source>
        <dbReference type="ARBA" id="ARBA00022801"/>
    </source>
</evidence>
<keyword evidence="4" id="KW-0147">Chitin-binding</keyword>
<evidence type="ECO:0000256" key="9">
    <source>
        <dbReference type="ARBA" id="ARBA00023277"/>
    </source>
</evidence>
<keyword evidence="10 12" id="KW-0326">Glycosidase</keyword>
<comment type="catalytic activity">
    <reaction evidence="1">
        <text>Random endo-hydrolysis of N-acetyl-beta-D-glucosaminide (1-&gt;4)-beta-linkages in chitin and chitodextrins.</text>
        <dbReference type="EC" id="3.2.1.14"/>
    </reaction>
</comment>
<evidence type="ECO:0000313" key="16">
    <source>
        <dbReference type="Proteomes" id="UP000325440"/>
    </source>
</evidence>
<sequence>MSQKFSLIIYFLALSIFSLISIKDCGKVVCYFSSWAIYRPDIGKYTSADIPVNDCTHILYAFVGLDNKTWSVNVLDPDVDVTQNGFRNFTNLKIKNPQAKFMVSLGGWGEGGKQYSDLVSSPSRRATFISSAVEFLNKYNFDGMDLDWEYPGSEDRDGHPTDLENFYLFVKELRFAFINRPDWEITIAAPLSEFRLKKGYNIPGLCQIVDAIHVMAYDLRTNEDGFADVQSPLYRRPTDKNKYVYWNVADGMQLWENLGCPAYKLIMGMPFYGRSYTLINDNSHAIGTPIKPGSEGGTAGTYTQEAGSLAYYEICKDLQRNGGGWTPMWDPIGLCPYMYKGDQWVGYDNTTSLSYKLDYIKEHGYGGAMVWAIDMDDFHAICGPKNPLIRVIREAMMEYRITQIY</sequence>
<dbReference type="SUPFAM" id="SSF51445">
    <property type="entry name" value="(Trans)glycosidases"/>
    <property type="match status" value="1"/>
</dbReference>
<evidence type="ECO:0000256" key="2">
    <source>
        <dbReference type="ARBA" id="ARBA00009121"/>
    </source>
</evidence>
<dbReference type="Gene3D" id="3.20.20.80">
    <property type="entry name" value="Glycosidases"/>
    <property type="match status" value="1"/>
</dbReference>
<evidence type="ECO:0000256" key="13">
    <source>
        <dbReference type="SAM" id="SignalP"/>
    </source>
</evidence>
<dbReference type="AlphaFoldDB" id="A0A5E4MLE8"/>
<dbReference type="EMBL" id="CABPRJ010000954">
    <property type="protein sequence ID" value="VVC32260.1"/>
    <property type="molecule type" value="Genomic_DNA"/>
</dbReference>
<dbReference type="InterPro" id="IPR050314">
    <property type="entry name" value="Glycosyl_Hydrlase_18"/>
</dbReference>
<feature type="domain" description="GH18" evidence="14">
    <location>
        <begin position="26"/>
        <end position="399"/>
    </location>
</feature>